<dbReference type="PANTHER" id="PTHR10071:SF337">
    <property type="entry name" value="GATA-BINDING FACTOR A"/>
    <property type="match status" value="1"/>
</dbReference>
<accession>A0A8B6F8S1</accession>
<feature type="region of interest" description="Disordered" evidence="10">
    <location>
        <begin position="577"/>
        <end position="623"/>
    </location>
</feature>
<dbReference type="PROSITE" id="PS00344">
    <property type="entry name" value="GATA_ZN_FINGER_1"/>
    <property type="match status" value="2"/>
</dbReference>
<dbReference type="Proteomes" id="UP000596742">
    <property type="component" value="Unassembled WGS sequence"/>
</dbReference>
<dbReference type="CDD" id="cd00202">
    <property type="entry name" value="ZnF_GATA"/>
    <property type="match status" value="2"/>
</dbReference>
<protein>
    <recommendedName>
        <fullName evidence="11">GATA-type domain-containing protein</fullName>
    </recommendedName>
</protein>
<dbReference type="GO" id="GO:0000981">
    <property type="term" value="F:DNA-binding transcription factor activity, RNA polymerase II-specific"/>
    <property type="evidence" value="ECO:0007669"/>
    <property type="project" value="TreeGrafter"/>
</dbReference>
<feature type="region of interest" description="Disordered" evidence="10">
    <location>
        <begin position="1"/>
        <end position="61"/>
    </location>
</feature>
<dbReference type="OrthoDB" id="515401at2759"/>
<gene>
    <name evidence="12" type="ORF">MGAL_10B094081</name>
</gene>
<dbReference type="PRINTS" id="PR00619">
    <property type="entry name" value="GATAZNFINGER"/>
</dbReference>
<dbReference type="GO" id="GO:0045165">
    <property type="term" value="P:cell fate commitment"/>
    <property type="evidence" value="ECO:0007669"/>
    <property type="project" value="TreeGrafter"/>
</dbReference>
<comment type="subcellular location">
    <subcellularLocation>
        <location evidence="1">Nucleus</location>
    </subcellularLocation>
</comment>
<dbReference type="EMBL" id="UYJE01006496">
    <property type="protein sequence ID" value="VDI46468.1"/>
    <property type="molecule type" value="Genomic_DNA"/>
</dbReference>
<dbReference type="GO" id="GO:0005634">
    <property type="term" value="C:nucleus"/>
    <property type="evidence" value="ECO:0007669"/>
    <property type="project" value="UniProtKB-SubCell"/>
</dbReference>
<dbReference type="GO" id="GO:0000122">
    <property type="term" value="P:negative regulation of transcription by RNA polymerase II"/>
    <property type="evidence" value="ECO:0007669"/>
    <property type="project" value="TreeGrafter"/>
</dbReference>
<dbReference type="FunFam" id="3.30.50.10:FF:000032">
    <property type="entry name" value="Transcription factor GATA-3"/>
    <property type="match status" value="1"/>
</dbReference>
<feature type="region of interest" description="Disordered" evidence="10">
    <location>
        <begin position="92"/>
        <end position="116"/>
    </location>
</feature>
<feature type="compositionally biased region" description="Polar residues" evidence="10">
    <location>
        <begin position="31"/>
        <end position="43"/>
    </location>
</feature>
<evidence type="ECO:0000256" key="4">
    <source>
        <dbReference type="ARBA" id="ARBA00022833"/>
    </source>
</evidence>
<feature type="compositionally biased region" description="Polar residues" evidence="10">
    <location>
        <begin position="361"/>
        <end position="373"/>
    </location>
</feature>
<feature type="compositionally biased region" description="Polar residues" evidence="10">
    <location>
        <begin position="600"/>
        <end position="609"/>
    </location>
</feature>
<dbReference type="InterPro" id="IPR039355">
    <property type="entry name" value="Transcription_factor_GATA"/>
</dbReference>
<keyword evidence="8" id="KW-0539">Nucleus</keyword>
<evidence type="ECO:0000256" key="1">
    <source>
        <dbReference type="ARBA" id="ARBA00004123"/>
    </source>
</evidence>
<evidence type="ECO:0000259" key="11">
    <source>
        <dbReference type="PROSITE" id="PS50114"/>
    </source>
</evidence>
<feature type="region of interest" description="Disordered" evidence="10">
    <location>
        <begin position="361"/>
        <end position="382"/>
    </location>
</feature>
<sequence>MTEVDQAWQNNSPEAYSDEETDPAACEEITVISTQEQENSQPSDDTHHHFSSGSESTDIRSNSNVELYTTNGVTPLCHQVVIQSAESAAETAQAVESISQEISSENPDEDNTLAHESDGNVTYTEYNIQPPGTLTQLTPVPTFETATGHLLPKEDVEAFFSNMDRPTATSVTLTTPNYQAGTGNGEFTTLTPAQSLYQNLLSSQHQVTDNNTAYNMTALYPNPRALQMQYGVTTTGWNLSATGDALYSSPSSSPSAGKYNNFSMTNDPGSPSSGRSDNSVDTPYSRPPMYTNFMTQDGVPGYNYTIPYGSQDEAATYFDMGEGRECVNCGAVSTPLWRKDGTGHYLCNACGLYHKMNGLNRQPNGKPIQSPSREQVEEEKPKKFEKNFDKVNNRSRMGLSCANCGTTTTTLWRRNSEGEPVCNACGLYYKLHQVARPMSMKKDGIQTRKRKAKMASKAATPTREMNNTPDHNIMSSSYATSMPYTGNQSSGLLDLSVTRSDNQLVTDMKHITTYPQLYQSHSSVLAALSAPPPALLQVGSPPPGMLPSFQHVTSGHMTELERSMTFHSDMVLKQEPIFEPSPPKAVPVSVPELEAESELRTTPNGTPPSDITPLRAATMVSQN</sequence>
<dbReference type="SUPFAM" id="SSF57716">
    <property type="entry name" value="Glucocorticoid receptor-like (DNA-binding domain)"/>
    <property type="match status" value="2"/>
</dbReference>
<evidence type="ECO:0000256" key="2">
    <source>
        <dbReference type="ARBA" id="ARBA00022723"/>
    </source>
</evidence>
<comment type="caution">
    <text evidence="12">The sequence shown here is derived from an EMBL/GenBank/DDBJ whole genome shotgun (WGS) entry which is preliminary data.</text>
</comment>
<evidence type="ECO:0000256" key="3">
    <source>
        <dbReference type="ARBA" id="ARBA00022771"/>
    </source>
</evidence>
<keyword evidence="7" id="KW-0804">Transcription</keyword>
<evidence type="ECO:0000256" key="8">
    <source>
        <dbReference type="ARBA" id="ARBA00023242"/>
    </source>
</evidence>
<evidence type="ECO:0000256" key="10">
    <source>
        <dbReference type="SAM" id="MobiDB-lite"/>
    </source>
</evidence>
<evidence type="ECO:0000313" key="12">
    <source>
        <dbReference type="EMBL" id="VDI46468.1"/>
    </source>
</evidence>
<keyword evidence="13" id="KW-1185">Reference proteome</keyword>
<keyword evidence="3 9" id="KW-0863">Zinc-finger</keyword>
<evidence type="ECO:0000256" key="5">
    <source>
        <dbReference type="ARBA" id="ARBA00023015"/>
    </source>
</evidence>
<organism evidence="12 13">
    <name type="scientific">Mytilus galloprovincialis</name>
    <name type="common">Mediterranean mussel</name>
    <dbReference type="NCBI Taxonomy" id="29158"/>
    <lineage>
        <taxon>Eukaryota</taxon>
        <taxon>Metazoa</taxon>
        <taxon>Spiralia</taxon>
        <taxon>Lophotrochozoa</taxon>
        <taxon>Mollusca</taxon>
        <taxon>Bivalvia</taxon>
        <taxon>Autobranchia</taxon>
        <taxon>Pteriomorphia</taxon>
        <taxon>Mytilida</taxon>
        <taxon>Mytiloidea</taxon>
        <taxon>Mytilidae</taxon>
        <taxon>Mytilinae</taxon>
        <taxon>Mytilus</taxon>
    </lineage>
</organism>
<dbReference type="GO" id="GO:0045944">
    <property type="term" value="P:positive regulation of transcription by RNA polymerase II"/>
    <property type="evidence" value="ECO:0007669"/>
    <property type="project" value="TreeGrafter"/>
</dbReference>
<dbReference type="InterPro" id="IPR013088">
    <property type="entry name" value="Znf_NHR/GATA"/>
</dbReference>
<keyword evidence="2" id="KW-0479">Metal-binding</keyword>
<evidence type="ECO:0000256" key="6">
    <source>
        <dbReference type="ARBA" id="ARBA00023125"/>
    </source>
</evidence>
<feature type="domain" description="GATA-type" evidence="11">
    <location>
        <begin position="395"/>
        <end position="448"/>
    </location>
</feature>
<dbReference type="AlphaFoldDB" id="A0A8B6F8S1"/>
<feature type="compositionally biased region" description="Polar residues" evidence="10">
    <location>
        <begin position="258"/>
        <end position="282"/>
    </location>
</feature>
<keyword evidence="5" id="KW-0805">Transcription regulation</keyword>
<feature type="domain" description="GATA-type" evidence="11">
    <location>
        <begin position="320"/>
        <end position="373"/>
    </location>
</feature>
<proteinExistence type="predicted"/>
<dbReference type="Pfam" id="PF00320">
    <property type="entry name" value="GATA"/>
    <property type="match status" value="2"/>
</dbReference>
<evidence type="ECO:0000256" key="7">
    <source>
        <dbReference type="ARBA" id="ARBA00023163"/>
    </source>
</evidence>
<keyword evidence="6" id="KW-0238">DNA-binding</keyword>
<dbReference type="PROSITE" id="PS50114">
    <property type="entry name" value="GATA_ZN_FINGER_2"/>
    <property type="match status" value="2"/>
</dbReference>
<reference evidence="12" key="1">
    <citation type="submission" date="2018-11" db="EMBL/GenBank/DDBJ databases">
        <authorList>
            <person name="Alioto T."/>
            <person name="Alioto T."/>
        </authorList>
    </citation>
    <scope>NUCLEOTIDE SEQUENCE</scope>
</reference>
<dbReference type="PANTHER" id="PTHR10071">
    <property type="entry name" value="TRANSCRIPTION FACTOR GATA FAMILY MEMBER"/>
    <property type="match status" value="1"/>
</dbReference>
<dbReference type="GO" id="GO:0008270">
    <property type="term" value="F:zinc ion binding"/>
    <property type="evidence" value="ECO:0007669"/>
    <property type="project" value="UniProtKB-KW"/>
</dbReference>
<feature type="region of interest" description="Disordered" evidence="10">
    <location>
        <begin position="258"/>
        <end position="285"/>
    </location>
</feature>
<name>A0A8B6F8S1_MYTGA</name>
<keyword evidence="4" id="KW-0862">Zinc</keyword>
<dbReference type="InterPro" id="IPR000679">
    <property type="entry name" value="Znf_GATA"/>
</dbReference>
<dbReference type="Gene3D" id="3.30.50.10">
    <property type="entry name" value="Erythroid Transcription Factor GATA-1, subunit A"/>
    <property type="match status" value="2"/>
</dbReference>
<dbReference type="SMART" id="SM00401">
    <property type="entry name" value="ZnF_GATA"/>
    <property type="match status" value="2"/>
</dbReference>
<evidence type="ECO:0000256" key="9">
    <source>
        <dbReference type="PROSITE-ProRule" id="PRU00094"/>
    </source>
</evidence>
<evidence type="ECO:0000313" key="13">
    <source>
        <dbReference type="Proteomes" id="UP000596742"/>
    </source>
</evidence>
<dbReference type="GO" id="GO:0000978">
    <property type="term" value="F:RNA polymerase II cis-regulatory region sequence-specific DNA binding"/>
    <property type="evidence" value="ECO:0007669"/>
    <property type="project" value="TreeGrafter"/>
</dbReference>
<feature type="compositionally biased region" description="Polar residues" evidence="10">
    <location>
        <begin position="51"/>
        <end position="61"/>
    </location>
</feature>